<dbReference type="Proteomes" id="UP000017836">
    <property type="component" value="Unassembled WGS sequence"/>
</dbReference>
<evidence type="ECO:0000313" key="2">
    <source>
        <dbReference type="Proteomes" id="UP000017836"/>
    </source>
</evidence>
<name>W1PA69_AMBTC</name>
<sequence>MSQAGHLDILNHSPHLYHLRKPSLHWLDIAPKGPKSPRGETRQDIFKATKLRGIFRKECSSVAPTAVEALQKTLRHDIEGTSITKWVPRKDRGLAPTPLQTTLYPRPL</sequence>
<accession>W1PA69</accession>
<protein>
    <submittedName>
        <fullName evidence="1">Uncharacterized protein</fullName>
    </submittedName>
</protein>
<evidence type="ECO:0000313" key="1">
    <source>
        <dbReference type="EMBL" id="ERN03895.1"/>
    </source>
</evidence>
<dbReference type="AlphaFoldDB" id="W1PA69"/>
<dbReference type="HOGENOM" id="CLU_2200497_0_0_1"/>
<dbReference type="EMBL" id="KI394330">
    <property type="protein sequence ID" value="ERN03895.1"/>
    <property type="molecule type" value="Genomic_DNA"/>
</dbReference>
<organism evidence="1 2">
    <name type="scientific">Amborella trichopoda</name>
    <dbReference type="NCBI Taxonomy" id="13333"/>
    <lineage>
        <taxon>Eukaryota</taxon>
        <taxon>Viridiplantae</taxon>
        <taxon>Streptophyta</taxon>
        <taxon>Embryophyta</taxon>
        <taxon>Tracheophyta</taxon>
        <taxon>Spermatophyta</taxon>
        <taxon>Magnoliopsida</taxon>
        <taxon>Amborellales</taxon>
        <taxon>Amborellaceae</taxon>
        <taxon>Amborella</taxon>
    </lineage>
</organism>
<keyword evidence="2" id="KW-1185">Reference proteome</keyword>
<gene>
    <name evidence="1" type="ORF">AMTR_s00078p00179260</name>
</gene>
<dbReference type="Gramene" id="ERN03895">
    <property type="protein sequence ID" value="ERN03895"/>
    <property type="gene ID" value="AMTR_s00078p00179260"/>
</dbReference>
<reference evidence="2" key="1">
    <citation type="journal article" date="2013" name="Science">
        <title>The Amborella genome and the evolution of flowering plants.</title>
        <authorList>
            <consortium name="Amborella Genome Project"/>
        </authorList>
    </citation>
    <scope>NUCLEOTIDE SEQUENCE [LARGE SCALE GENOMIC DNA]</scope>
</reference>
<proteinExistence type="predicted"/>